<evidence type="ECO:0000313" key="2">
    <source>
        <dbReference type="Proteomes" id="UP001652625"/>
    </source>
</evidence>
<dbReference type="RefSeq" id="XP_065673598.1">
    <property type="nucleotide sequence ID" value="XM_065817526.1"/>
</dbReference>
<proteinExistence type="predicted"/>
<dbReference type="Proteomes" id="UP001652625">
    <property type="component" value="Chromosome 14"/>
</dbReference>
<dbReference type="GeneID" id="105848101"/>
<reference evidence="3" key="1">
    <citation type="submission" date="2025-08" db="UniProtKB">
        <authorList>
            <consortium name="RefSeq"/>
        </authorList>
    </citation>
    <scope>IDENTIFICATION</scope>
</reference>
<evidence type="ECO:0000313" key="3">
    <source>
        <dbReference type="RefSeq" id="XP_065673598.1"/>
    </source>
</evidence>
<sequence>MTNVAQSLFSISTTTHPIYSDILTTYGYNFTTNEWISPISNHATSTTPPTIINKIFKKKLFLLITLLVGTTLMMTVCFVVALKLRKHMRMREIERVLAPVYTYDISELEINGSFSNHDNENNRNNFLEENGNQLFIPLPDMEEVKLVDKVSRKKTVKNTTLYQV</sequence>
<name>A0ABM4DGL9_HYDVU</name>
<gene>
    <name evidence="3" type="primary">LOC105848101</name>
</gene>
<feature type="transmembrane region" description="Helical" evidence="1">
    <location>
        <begin position="60"/>
        <end position="82"/>
    </location>
</feature>
<evidence type="ECO:0000256" key="1">
    <source>
        <dbReference type="SAM" id="Phobius"/>
    </source>
</evidence>
<keyword evidence="1" id="KW-0812">Transmembrane</keyword>
<keyword evidence="1" id="KW-0472">Membrane</keyword>
<accession>A0ABM4DGL9</accession>
<keyword evidence="2" id="KW-1185">Reference proteome</keyword>
<keyword evidence="1" id="KW-1133">Transmembrane helix</keyword>
<protein>
    <submittedName>
        <fullName evidence="3">Uncharacterized protein LOC105848101 isoform X2</fullName>
    </submittedName>
</protein>
<organism evidence="2 3">
    <name type="scientific">Hydra vulgaris</name>
    <name type="common">Hydra</name>
    <name type="synonym">Hydra attenuata</name>
    <dbReference type="NCBI Taxonomy" id="6087"/>
    <lineage>
        <taxon>Eukaryota</taxon>
        <taxon>Metazoa</taxon>
        <taxon>Cnidaria</taxon>
        <taxon>Hydrozoa</taxon>
        <taxon>Hydroidolina</taxon>
        <taxon>Anthoathecata</taxon>
        <taxon>Aplanulata</taxon>
        <taxon>Hydridae</taxon>
        <taxon>Hydra</taxon>
    </lineage>
</organism>